<comment type="caution">
    <text evidence="2">The sequence shown here is derived from an EMBL/GenBank/DDBJ whole genome shotgun (WGS) entry which is preliminary data.</text>
</comment>
<dbReference type="AlphaFoldDB" id="A0A2P5EZB2"/>
<gene>
    <name evidence="2" type="ORF">TorRG33x02_132850</name>
</gene>
<sequence>MTTTRVSWVPPVFNIAPPPQIGIGMWGIVDLREKYRTGEALRVQESRSDKSRHQDVKMADMI</sequence>
<protein>
    <submittedName>
        <fullName evidence="2">Uncharacterized protein</fullName>
    </submittedName>
</protein>
<accession>A0A2P5EZB2</accession>
<dbReference type="EMBL" id="JXTC01000079">
    <property type="protein sequence ID" value="PON90879.1"/>
    <property type="molecule type" value="Genomic_DNA"/>
</dbReference>
<evidence type="ECO:0000313" key="2">
    <source>
        <dbReference type="EMBL" id="PON90879.1"/>
    </source>
</evidence>
<evidence type="ECO:0000256" key="1">
    <source>
        <dbReference type="SAM" id="MobiDB-lite"/>
    </source>
</evidence>
<name>A0A2P5EZB2_TREOI</name>
<organism evidence="2 3">
    <name type="scientific">Trema orientale</name>
    <name type="common">Charcoal tree</name>
    <name type="synonym">Celtis orientalis</name>
    <dbReference type="NCBI Taxonomy" id="63057"/>
    <lineage>
        <taxon>Eukaryota</taxon>
        <taxon>Viridiplantae</taxon>
        <taxon>Streptophyta</taxon>
        <taxon>Embryophyta</taxon>
        <taxon>Tracheophyta</taxon>
        <taxon>Spermatophyta</taxon>
        <taxon>Magnoliopsida</taxon>
        <taxon>eudicotyledons</taxon>
        <taxon>Gunneridae</taxon>
        <taxon>Pentapetalae</taxon>
        <taxon>rosids</taxon>
        <taxon>fabids</taxon>
        <taxon>Rosales</taxon>
        <taxon>Cannabaceae</taxon>
        <taxon>Trema</taxon>
    </lineage>
</organism>
<dbReference type="InParanoid" id="A0A2P5EZB2"/>
<feature type="region of interest" description="Disordered" evidence="1">
    <location>
        <begin position="42"/>
        <end position="62"/>
    </location>
</feature>
<dbReference type="Proteomes" id="UP000237000">
    <property type="component" value="Unassembled WGS sequence"/>
</dbReference>
<keyword evidence="3" id="KW-1185">Reference proteome</keyword>
<reference evidence="3" key="1">
    <citation type="submission" date="2016-06" db="EMBL/GenBank/DDBJ databases">
        <title>Parallel loss of symbiosis genes in relatives of nitrogen-fixing non-legume Parasponia.</title>
        <authorList>
            <person name="Van Velzen R."/>
            <person name="Holmer R."/>
            <person name="Bu F."/>
            <person name="Rutten L."/>
            <person name="Van Zeijl A."/>
            <person name="Liu W."/>
            <person name="Santuari L."/>
            <person name="Cao Q."/>
            <person name="Sharma T."/>
            <person name="Shen D."/>
            <person name="Roswanjaya Y."/>
            <person name="Wardhani T."/>
            <person name="Kalhor M.S."/>
            <person name="Jansen J."/>
            <person name="Van den Hoogen J."/>
            <person name="Gungor B."/>
            <person name="Hartog M."/>
            <person name="Hontelez J."/>
            <person name="Verver J."/>
            <person name="Yang W.-C."/>
            <person name="Schijlen E."/>
            <person name="Repin R."/>
            <person name="Schilthuizen M."/>
            <person name="Schranz E."/>
            <person name="Heidstra R."/>
            <person name="Miyata K."/>
            <person name="Fedorova E."/>
            <person name="Kohlen W."/>
            <person name="Bisseling T."/>
            <person name="Smit S."/>
            <person name="Geurts R."/>
        </authorList>
    </citation>
    <scope>NUCLEOTIDE SEQUENCE [LARGE SCALE GENOMIC DNA]</scope>
    <source>
        <strain evidence="3">cv. RG33-2</strain>
    </source>
</reference>
<evidence type="ECO:0000313" key="3">
    <source>
        <dbReference type="Proteomes" id="UP000237000"/>
    </source>
</evidence>
<proteinExistence type="predicted"/>